<dbReference type="Proteomes" id="UP000515161">
    <property type="component" value="Unplaced"/>
</dbReference>
<gene>
    <name evidence="8" type="primary">LOC117550060</name>
</gene>
<keyword evidence="2 4" id="KW-0863">Zinc-finger</keyword>
<feature type="compositionally biased region" description="Basic and acidic residues" evidence="5">
    <location>
        <begin position="39"/>
        <end position="56"/>
    </location>
</feature>
<proteinExistence type="predicted"/>
<evidence type="ECO:0000256" key="3">
    <source>
        <dbReference type="ARBA" id="ARBA00022833"/>
    </source>
</evidence>
<dbReference type="RefSeq" id="XP_034078246.1">
    <property type="nucleotide sequence ID" value="XM_034222355.1"/>
</dbReference>
<dbReference type="Gene3D" id="3.30.160.60">
    <property type="entry name" value="Classic Zinc Finger"/>
    <property type="match status" value="1"/>
</dbReference>
<feature type="domain" description="C2HC/C3H-type" evidence="6">
    <location>
        <begin position="359"/>
        <end position="388"/>
    </location>
</feature>
<evidence type="ECO:0000313" key="8">
    <source>
        <dbReference type="RefSeq" id="XP_034078246.1"/>
    </source>
</evidence>
<feature type="region of interest" description="Disordered" evidence="5">
    <location>
        <begin position="1"/>
        <end position="95"/>
    </location>
</feature>
<name>A0A6P8UP77_GYMAC</name>
<sequence length="451" mass="52319">MEGQRKGSVYQAQHGVAGKRKDGVDQPFPNKPVSHRRPLNPEKQDSLDLEDFEKIILTEQPRGPSFPPKYHSDGIGKTTGSRQTRKDSHIETSGELKMARAIHEKELMLQEKLWSVEEKVRQKYQRYAAAHEDPKSREQRNSRGQAERGKVQTKGGLFEQQRREPVEREIMWQDRRQEDVKQLRRMPDQRIDDRISIKHEEERARWEKEVAQSQRKSHKGTHQTTVHEQEVSGEFIKSTRGNVKEHTGSKRGEEKGEAIWGKTGVRSQDGAVKTKERADTDWSRERKYKELYLSEDERDMPHQSSQHITSHKAATGNSRGAERKVSEGQLLPPVSHPSHSSRPEQGELRQEESTDTSLRQVPCSICNRMFAGERLQKHLEICTKLKQSKRTVFNIYVHRTKGSAIEEYWKTHTKIPEVLKKKTIRHPHKTNISNLEDSRLPTGTSKPKWTK</sequence>
<evidence type="ECO:0000256" key="5">
    <source>
        <dbReference type="SAM" id="MobiDB-lite"/>
    </source>
</evidence>
<reference evidence="8" key="1">
    <citation type="submission" date="2025-08" db="UniProtKB">
        <authorList>
            <consortium name="RefSeq"/>
        </authorList>
    </citation>
    <scope>IDENTIFICATION</scope>
</reference>
<feature type="compositionally biased region" description="Basic and acidic residues" evidence="5">
    <location>
        <begin position="272"/>
        <end position="292"/>
    </location>
</feature>
<feature type="compositionally biased region" description="Basic and acidic residues" evidence="5">
    <location>
        <begin position="84"/>
        <end position="95"/>
    </location>
</feature>
<dbReference type="KEGG" id="gacu:117550060"/>
<dbReference type="FunCoup" id="A0A6P8UP77">
    <property type="interactions" value="46"/>
</dbReference>
<organism evidence="7 8">
    <name type="scientific">Gymnodraco acuticeps</name>
    <name type="common">Antarctic dragonfish</name>
    <dbReference type="NCBI Taxonomy" id="8218"/>
    <lineage>
        <taxon>Eukaryota</taxon>
        <taxon>Metazoa</taxon>
        <taxon>Chordata</taxon>
        <taxon>Craniata</taxon>
        <taxon>Vertebrata</taxon>
        <taxon>Euteleostomi</taxon>
        <taxon>Actinopterygii</taxon>
        <taxon>Neopterygii</taxon>
        <taxon>Teleostei</taxon>
        <taxon>Neoteleostei</taxon>
        <taxon>Acanthomorphata</taxon>
        <taxon>Eupercaria</taxon>
        <taxon>Perciformes</taxon>
        <taxon>Notothenioidei</taxon>
        <taxon>Bathydraconidae</taxon>
        <taxon>Gymnodraco</taxon>
    </lineage>
</organism>
<feature type="compositionally biased region" description="Basic and acidic residues" evidence="5">
    <location>
        <begin position="242"/>
        <end position="257"/>
    </location>
</feature>
<dbReference type="AlphaFoldDB" id="A0A6P8UP77"/>
<feature type="compositionally biased region" description="Basic and acidic residues" evidence="5">
    <location>
        <begin position="160"/>
        <end position="170"/>
    </location>
</feature>
<dbReference type="InterPro" id="IPR049899">
    <property type="entry name" value="Znf_C2HC_C3H"/>
</dbReference>
<feature type="region of interest" description="Disordered" evidence="5">
    <location>
        <begin position="125"/>
        <end position="170"/>
    </location>
</feature>
<dbReference type="OrthoDB" id="10255185at2759"/>
<evidence type="ECO:0000259" key="6">
    <source>
        <dbReference type="PROSITE" id="PS52027"/>
    </source>
</evidence>
<dbReference type="Pfam" id="PF13913">
    <property type="entry name" value="zf-C2HC_2"/>
    <property type="match status" value="1"/>
</dbReference>
<evidence type="ECO:0000256" key="2">
    <source>
        <dbReference type="ARBA" id="ARBA00022771"/>
    </source>
</evidence>
<evidence type="ECO:0000313" key="7">
    <source>
        <dbReference type="Proteomes" id="UP000515161"/>
    </source>
</evidence>
<feature type="region of interest" description="Disordered" evidence="5">
    <location>
        <begin position="424"/>
        <end position="451"/>
    </location>
</feature>
<accession>A0A6P8UP77</accession>
<keyword evidence="7" id="KW-1185">Reference proteome</keyword>
<feature type="region of interest" description="Disordered" evidence="5">
    <location>
        <begin position="203"/>
        <end position="357"/>
    </location>
</feature>
<evidence type="ECO:0000256" key="4">
    <source>
        <dbReference type="PROSITE-ProRule" id="PRU01371"/>
    </source>
</evidence>
<keyword evidence="3" id="KW-0862">Zinc</keyword>
<dbReference type="GO" id="GO:0008270">
    <property type="term" value="F:zinc ion binding"/>
    <property type="evidence" value="ECO:0007669"/>
    <property type="project" value="UniProtKB-KW"/>
</dbReference>
<dbReference type="InParanoid" id="A0A6P8UP77"/>
<protein>
    <submittedName>
        <fullName evidence="8">Golgin subfamily A member 6-like protein 22</fullName>
    </submittedName>
</protein>
<feature type="compositionally biased region" description="Polar residues" evidence="5">
    <location>
        <begin position="430"/>
        <end position="451"/>
    </location>
</feature>
<dbReference type="PROSITE" id="PS52027">
    <property type="entry name" value="ZF_C2HC_C3H"/>
    <property type="match status" value="1"/>
</dbReference>
<feature type="compositionally biased region" description="Basic and acidic residues" evidence="5">
    <location>
        <begin position="129"/>
        <end position="150"/>
    </location>
</feature>
<dbReference type="GeneID" id="117550060"/>
<feature type="compositionally biased region" description="Basic and acidic residues" evidence="5">
    <location>
        <begin position="341"/>
        <end position="352"/>
    </location>
</feature>
<evidence type="ECO:0000256" key="1">
    <source>
        <dbReference type="ARBA" id="ARBA00022723"/>
    </source>
</evidence>
<keyword evidence="1" id="KW-0479">Metal-binding</keyword>